<feature type="domain" description="N-acetyltransferase" evidence="4">
    <location>
        <begin position="27"/>
        <end position="180"/>
    </location>
</feature>
<keyword evidence="6" id="KW-1185">Reference proteome</keyword>
<organism evidence="5 6">
    <name type="scientific">Vagococcus fluvialis bH819</name>
    <dbReference type="NCBI Taxonomy" id="1255619"/>
    <lineage>
        <taxon>Bacteria</taxon>
        <taxon>Bacillati</taxon>
        <taxon>Bacillota</taxon>
        <taxon>Bacilli</taxon>
        <taxon>Lactobacillales</taxon>
        <taxon>Enterococcaceae</taxon>
        <taxon>Vagococcus</taxon>
    </lineage>
</organism>
<dbReference type="InterPro" id="IPR016181">
    <property type="entry name" value="Acyl_CoA_acyltransferase"/>
</dbReference>
<evidence type="ECO:0000313" key="6">
    <source>
        <dbReference type="Proteomes" id="UP000195918"/>
    </source>
</evidence>
<dbReference type="Gene3D" id="3.40.630.30">
    <property type="match status" value="1"/>
</dbReference>
<dbReference type="SUPFAM" id="SSF55729">
    <property type="entry name" value="Acyl-CoA N-acyltransferases (Nat)"/>
    <property type="match status" value="1"/>
</dbReference>
<dbReference type="RefSeq" id="WP_086951641.1">
    <property type="nucleotide sequence ID" value="NZ_FWFD01000012.1"/>
</dbReference>
<dbReference type="Proteomes" id="UP000195918">
    <property type="component" value="Unassembled WGS sequence"/>
</dbReference>
<sequence length="184" mass="20937">MNHLLTLPISNSISFAQPTMQHSEQLFHLIDSDRKHLEEFLSFVKLTQTSTDTTNFLKSKITGEANGTDRLFLIYFEGKLAGTIDIHFIDEKNKLGEVGYWLHSDYINKGIISTAVNKICDIAFDDLKLNKLSLLADTKNIASNKVAKKCGFSLVGTLKEEQFIDNTFQDMNLYYLLKSDYLTK</sequence>
<dbReference type="OrthoDB" id="9784707at2"/>
<proteinExistence type="inferred from homology"/>
<dbReference type="AlphaFoldDB" id="A0A1X6WNW7"/>
<name>A0A1X6WNW7_9ENTE</name>
<evidence type="ECO:0000313" key="5">
    <source>
        <dbReference type="EMBL" id="SLM86004.1"/>
    </source>
</evidence>
<dbReference type="PROSITE" id="PS51186">
    <property type="entry name" value="GNAT"/>
    <property type="match status" value="1"/>
</dbReference>
<protein>
    <submittedName>
        <fullName evidence="5">Ribosomal-protein-L7p-serine acetyltransferase</fullName>
    </submittedName>
</protein>
<evidence type="ECO:0000256" key="2">
    <source>
        <dbReference type="ARBA" id="ARBA00023315"/>
    </source>
</evidence>
<dbReference type="InterPro" id="IPR000182">
    <property type="entry name" value="GNAT_dom"/>
</dbReference>
<evidence type="ECO:0000259" key="4">
    <source>
        <dbReference type="PROSITE" id="PS51186"/>
    </source>
</evidence>
<gene>
    <name evidence="5" type="ORF">FM121_07950</name>
</gene>
<dbReference type="EMBL" id="FWFD01000012">
    <property type="protein sequence ID" value="SLM86004.1"/>
    <property type="molecule type" value="Genomic_DNA"/>
</dbReference>
<dbReference type="InterPro" id="IPR051531">
    <property type="entry name" value="N-acetyltransferase"/>
</dbReference>
<evidence type="ECO:0000256" key="3">
    <source>
        <dbReference type="ARBA" id="ARBA00038502"/>
    </source>
</evidence>
<keyword evidence="2" id="KW-0012">Acyltransferase</keyword>
<comment type="similarity">
    <text evidence="3">Belongs to the acetyltransferase family. RimJ subfamily.</text>
</comment>
<dbReference type="PANTHER" id="PTHR43792">
    <property type="entry name" value="GNAT FAMILY, PUTATIVE (AFU_ORTHOLOGUE AFUA_3G00765)-RELATED-RELATED"/>
    <property type="match status" value="1"/>
</dbReference>
<accession>A0A1X6WNW7</accession>
<reference evidence="6" key="1">
    <citation type="submission" date="2017-02" db="EMBL/GenBank/DDBJ databases">
        <authorList>
            <person name="Dridi B."/>
        </authorList>
    </citation>
    <scope>NUCLEOTIDE SEQUENCE [LARGE SCALE GENOMIC DNA]</scope>
    <source>
        <strain evidence="6">bH819</strain>
    </source>
</reference>
<dbReference type="Pfam" id="PF13302">
    <property type="entry name" value="Acetyltransf_3"/>
    <property type="match status" value="1"/>
</dbReference>
<keyword evidence="1 5" id="KW-0808">Transferase</keyword>
<evidence type="ECO:0000256" key="1">
    <source>
        <dbReference type="ARBA" id="ARBA00022679"/>
    </source>
</evidence>
<dbReference type="GO" id="GO:0016747">
    <property type="term" value="F:acyltransferase activity, transferring groups other than amino-acyl groups"/>
    <property type="evidence" value="ECO:0007669"/>
    <property type="project" value="InterPro"/>
</dbReference>
<dbReference type="PANTHER" id="PTHR43792:SF8">
    <property type="entry name" value="[RIBOSOMAL PROTEIN US5]-ALANINE N-ACETYLTRANSFERASE"/>
    <property type="match status" value="1"/>
</dbReference>